<reference evidence="1 2" key="1">
    <citation type="submission" date="2018-09" db="EMBL/GenBank/DDBJ databases">
        <title>Marinorhizobium profundi gen. nov., sp. nov., isolated from a deep-sea sediment sample from the New Britain Trench and proposal of Marinorhizobiaceae fam. nov. in the order Rhizobiales of the class Alphaproteobacteria.</title>
        <authorList>
            <person name="Cao J."/>
        </authorList>
    </citation>
    <scope>NUCLEOTIDE SEQUENCE [LARGE SCALE GENOMIC DNA]</scope>
    <source>
        <strain evidence="1 2">WS11</strain>
    </source>
</reference>
<dbReference type="RefSeq" id="WP_126010117.1">
    <property type="nucleotide sequence ID" value="NZ_CP032509.1"/>
</dbReference>
<keyword evidence="2" id="KW-1185">Reference proteome</keyword>
<name>A0A3S9B4B0_9HYPH</name>
<dbReference type="AlphaFoldDB" id="A0A3S9B4B0"/>
<organism evidence="1 2">
    <name type="scientific">Georhizobium profundi</name>
    <dbReference type="NCBI Taxonomy" id="2341112"/>
    <lineage>
        <taxon>Bacteria</taxon>
        <taxon>Pseudomonadati</taxon>
        <taxon>Pseudomonadota</taxon>
        <taxon>Alphaproteobacteria</taxon>
        <taxon>Hyphomicrobiales</taxon>
        <taxon>Rhizobiaceae</taxon>
        <taxon>Georhizobium</taxon>
    </lineage>
</organism>
<protein>
    <submittedName>
        <fullName evidence="1">Gamma-glutamylcyclotransferase</fullName>
    </submittedName>
</protein>
<keyword evidence="1" id="KW-0808">Transferase</keyword>
<proteinExistence type="predicted"/>
<dbReference type="Gene3D" id="3.10.490.10">
    <property type="entry name" value="Gamma-glutamyl cyclotransferase-like"/>
    <property type="match status" value="1"/>
</dbReference>
<dbReference type="InterPro" id="IPR036568">
    <property type="entry name" value="GGCT-like_sf"/>
</dbReference>
<dbReference type="Proteomes" id="UP000268192">
    <property type="component" value="Chromosome"/>
</dbReference>
<dbReference type="SUPFAM" id="SSF110857">
    <property type="entry name" value="Gamma-glutamyl cyclotransferase-like"/>
    <property type="match status" value="1"/>
</dbReference>
<dbReference type="EMBL" id="CP032509">
    <property type="protein sequence ID" value="AZN71798.1"/>
    <property type="molecule type" value="Genomic_DNA"/>
</dbReference>
<accession>A0A3S9B4B0</accession>
<dbReference type="InterPro" id="IPR013024">
    <property type="entry name" value="GGCT-like"/>
</dbReference>
<sequence>MQDRPVDDGTLSRLAAEGALVAYFGYGSLVNRETLRTHIVGARPARVSGWRREWQPRPDAGLAADRAVHASLLTVRPAPESEIDGLLVFDHVDNLAAVDLRESDYQRRHVPLETLTVIGDGVPDGCPVYIYEADPPEESPEECPILQSYLDAVLKGFLREHGLEGLQHFIRGTAHFNTPILGDRDWPIYPRAVSLSLEDRALFDRLLQENGARYVA</sequence>
<evidence type="ECO:0000313" key="2">
    <source>
        <dbReference type="Proteomes" id="UP000268192"/>
    </source>
</evidence>
<dbReference type="CDD" id="cd06661">
    <property type="entry name" value="GGCT_like"/>
    <property type="match status" value="1"/>
</dbReference>
<dbReference type="GO" id="GO:0016740">
    <property type="term" value="F:transferase activity"/>
    <property type="evidence" value="ECO:0007669"/>
    <property type="project" value="UniProtKB-KW"/>
</dbReference>
<dbReference type="KEGG" id="abaw:D5400_11410"/>
<gene>
    <name evidence="1" type="ORF">D5400_11410</name>
</gene>
<evidence type="ECO:0000313" key="1">
    <source>
        <dbReference type="EMBL" id="AZN71798.1"/>
    </source>
</evidence>
<dbReference type="OrthoDB" id="5567366at2"/>